<reference evidence="1" key="1">
    <citation type="submission" date="2019-02" db="EMBL/GenBank/DDBJ databases">
        <authorList>
            <person name="Gruber-Vodicka R. H."/>
            <person name="Seah K. B. B."/>
        </authorList>
    </citation>
    <scope>NUCLEOTIDE SEQUENCE</scope>
    <source>
        <strain evidence="1">BECK_BZ125</strain>
    </source>
</reference>
<protein>
    <submittedName>
        <fullName evidence="1">Uncharacterized protein</fullName>
    </submittedName>
</protein>
<organism evidence="1">
    <name type="scientific">Candidatus Kentrum sp. TC</name>
    <dbReference type="NCBI Taxonomy" id="2126339"/>
    <lineage>
        <taxon>Bacteria</taxon>
        <taxon>Pseudomonadati</taxon>
        <taxon>Pseudomonadota</taxon>
        <taxon>Gammaproteobacteria</taxon>
        <taxon>Candidatus Kentrum</taxon>
    </lineage>
</organism>
<dbReference type="EMBL" id="CAADFT010000015">
    <property type="protein sequence ID" value="VFK41932.1"/>
    <property type="molecule type" value="Genomic_DNA"/>
</dbReference>
<gene>
    <name evidence="1" type="ORF">BECKTC1821E_GA0114239_101535</name>
</gene>
<evidence type="ECO:0000313" key="1">
    <source>
        <dbReference type="EMBL" id="VFK41932.1"/>
    </source>
</evidence>
<sequence length="97" mass="11255">MNMPSDNWLMRGSNSKRWRMGFFPVPTLLGYKALAHKWLGKLSNPFTQENHEAGFNYKISILQAEFSRTRVFDRHYPGDIYSKKSSAKTSTWGVLPK</sequence>
<proteinExistence type="predicted"/>
<dbReference type="AlphaFoldDB" id="A0A450YK73"/>
<name>A0A450YK73_9GAMM</name>
<accession>A0A450YK73</accession>